<organism evidence="1">
    <name type="scientific">marine sediment metagenome</name>
    <dbReference type="NCBI Taxonomy" id="412755"/>
    <lineage>
        <taxon>unclassified sequences</taxon>
        <taxon>metagenomes</taxon>
        <taxon>ecological metagenomes</taxon>
    </lineage>
</organism>
<gene>
    <name evidence="1" type="ORF">LCGC14_2072420</name>
</gene>
<protein>
    <submittedName>
        <fullName evidence="1">Uncharacterized protein</fullName>
    </submittedName>
</protein>
<accession>A0A0F9EI64</accession>
<proteinExistence type="predicted"/>
<dbReference type="AlphaFoldDB" id="A0A0F9EI64"/>
<sequence length="355" mass="39888">MLTINTFDVTSYDGESLQLSWEFETTEEVITNYGVNVFRSESSSTDIADYDLVASGINANEYTYVDGGVSQLLDLGRPWFYKLEIINNYTADTTYQPTDPAYLKDGVPDRVFREIVRRKAIVLNNTRYSGRNFKVFKRRSWGIHCSTCWDLSLQRSTDSKCPTCYGTGWINGYYNPVTIRGMKNTSPKLNQINMFGEWKPSDSLLFMLGNPPLKVRDIISDDNNHLWTVVQVRGVERLGYIVEQNAQLALIAQDDFLYKNLLSLSFTSGGGVAMTVVDTLITVDTTGGDQTETLPLASVFVNRKYSIKADDLSGGTVTIATTGDDTIDGTLSSIQIYNPYGYYTFMSDGIDWYII</sequence>
<reference evidence="1" key="1">
    <citation type="journal article" date="2015" name="Nature">
        <title>Complex archaea that bridge the gap between prokaryotes and eukaryotes.</title>
        <authorList>
            <person name="Spang A."/>
            <person name="Saw J.H."/>
            <person name="Jorgensen S.L."/>
            <person name="Zaremba-Niedzwiedzka K."/>
            <person name="Martijn J."/>
            <person name="Lind A.E."/>
            <person name="van Eijk R."/>
            <person name="Schleper C."/>
            <person name="Guy L."/>
            <person name="Ettema T.J."/>
        </authorList>
    </citation>
    <scope>NUCLEOTIDE SEQUENCE</scope>
</reference>
<evidence type="ECO:0000313" key="1">
    <source>
        <dbReference type="EMBL" id="KKL73684.1"/>
    </source>
</evidence>
<name>A0A0F9EI64_9ZZZZ</name>
<comment type="caution">
    <text evidence="1">The sequence shown here is derived from an EMBL/GenBank/DDBJ whole genome shotgun (WGS) entry which is preliminary data.</text>
</comment>
<dbReference type="EMBL" id="LAZR01024885">
    <property type="protein sequence ID" value="KKL73684.1"/>
    <property type="molecule type" value="Genomic_DNA"/>
</dbReference>